<dbReference type="Gene3D" id="3.90.1300.10">
    <property type="entry name" value="Amidase signature (AS) domain"/>
    <property type="match status" value="1"/>
</dbReference>
<evidence type="ECO:0000313" key="3">
    <source>
        <dbReference type="EMBL" id="MCJ1961576.1"/>
    </source>
</evidence>
<evidence type="ECO:0000259" key="2">
    <source>
        <dbReference type="Pfam" id="PF21986"/>
    </source>
</evidence>
<proteinExistence type="predicted"/>
<organism evidence="3 4">
    <name type="scientific">Novosphingobium mangrovi</name>
    <name type="common">ex Hu et al. 2023</name>
    <dbReference type="NCBI Taxonomy" id="2930094"/>
    <lineage>
        <taxon>Bacteria</taxon>
        <taxon>Pseudomonadati</taxon>
        <taxon>Pseudomonadota</taxon>
        <taxon>Alphaproteobacteria</taxon>
        <taxon>Sphingomonadales</taxon>
        <taxon>Sphingomonadaceae</taxon>
        <taxon>Novosphingobium</taxon>
    </lineage>
</organism>
<dbReference type="NCBIfam" id="TIGR02713">
    <property type="entry name" value="allophanate_hyd"/>
    <property type="match status" value="1"/>
</dbReference>
<name>A0ABT0AEE0_9SPHN</name>
<dbReference type="EMBL" id="JALHAT010000022">
    <property type="protein sequence ID" value="MCJ1961576.1"/>
    <property type="molecule type" value="Genomic_DNA"/>
</dbReference>
<sequence length="589" mass="62038">MKDLSRRSAADIAARVNAGTLTALAVAEETLARAESYAAIQPQIWISRAAPEDVLAQARTVDARVAAGESLPLAGVPFAVKDNIDAAGLQTTAACPAFAYAPDEDATVVARLREAGAILIGKTNLDQFATGLVGTRSPYGIPRNAYNQAYVSGGSSSGSSVVVAAGIVPFALGTDTAGSGRVPAAFNHLIGFKPTKGRWSTKGLVPACRTIDCITVFTDDTADARLVDGVIAGFDVADPYSKPLADAPLAPRVIGVPRKDQRQFFGDTAAEYFYEQALEVLGREARIVEIDYAPLQEAALLLYGGPWVAERTAAIEDLLTRDPEAIDPVVREVVEPGLKIGAVELFNGIYRMAQLKRHADLLWEEVDMLAFPTTGTTYRVAELAKAPVALNSNLGYYTNFVNLLDMAALAVPAGIRDNGTGFGVTLIGPADTDRALLDVADGYLAARASSPLPPLDLEGRMETVKLAVVGAHLKDMPLHWQLTSRDAKFIGAFDTAPSYRLYALANSTPPKPALVFEEGGTSLPVEVYELGAAEFGSFVAEVPAPLAIGTVTLADGSSVKGFVSEPRATIGATDITALGGWRNYIASLG</sequence>
<dbReference type="InterPro" id="IPR000120">
    <property type="entry name" value="Amidase"/>
</dbReference>
<dbReference type="SUPFAM" id="SSF75304">
    <property type="entry name" value="Amidase signature (AS) enzymes"/>
    <property type="match status" value="1"/>
</dbReference>
<evidence type="ECO:0000313" key="4">
    <source>
        <dbReference type="Proteomes" id="UP001162802"/>
    </source>
</evidence>
<reference evidence="3" key="1">
    <citation type="submission" date="2022-03" db="EMBL/GenBank/DDBJ databases">
        <title>Identification of a novel bacterium isolated from mangrove sediments.</title>
        <authorList>
            <person name="Pan X."/>
        </authorList>
    </citation>
    <scope>NUCLEOTIDE SEQUENCE</scope>
    <source>
        <strain evidence="3">B2637</strain>
    </source>
</reference>
<dbReference type="Proteomes" id="UP001162802">
    <property type="component" value="Unassembled WGS sequence"/>
</dbReference>
<dbReference type="Pfam" id="PF01425">
    <property type="entry name" value="Amidase"/>
    <property type="match status" value="1"/>
</dbReference>
<keyword evidence="3" id="KW-0378">Hydrolase</keyword>
<dbReference type="InterPro" id="IPR023631">
    <property type="entry name" value="Amidase_dom"/>
</dbReference>
<dbReference type="InterPro" id="IPR053844">
    <property type="entry name" value="AH_C"/>
</dbReference>
<evidence type="ECO:0000259" key="1">
    <source>
        <dbReference type="Pfam" id="PF01425"/>
    </source>
</evidence>
<dbReference type="PANTHER" id="PTHR11895">
    <property type="entry name" value="TRANSAMIDASE"/>
    <property type="match status" value="1"/>
</dbReference>
<keyword evidence="4" id="KW-1185">Reference proteome</keyword>
<dbReference type="Gene3D" id="3.10.490.10">
    <property type="entry name" value="Gamma-glutamyl cyclotransferase-like"/>
    <property type="match status" value="1"/>
</dbReference>
<comment type="caution">
    <text evidence="3">The sequence shown here is derived from an EMBL/GenBank/DDBJ whole genome shotgun (WGS) entry which is preliminary data.</text>
</comment>
<protein>
    <submittedName>
        <fullName evidence="3">Allophanate hydrolase</fullName>
        <ecNumber evidence="3">3.5.1.54</ecNumber>
    </submittedName>
</protein>
<feature type="domain" description="Amidase" evidence="1">
    <location>
        <begin position="35"/>
        <end position="437"/>
    </location>
</feature>
<dbReference type="GO" id="GO:0004039">
    <property type="term" value="F:allophanate hydrolase activity"/>
    <property type="evidence" value="ECO:0007669"/>
    <property type="project" value="UniProtKB-EC"/>
</dbReference>
<dbReference type="EC" id="3.5.1.54" evidence="3"/>
<gene>
    <name evidence="3" type="primary">atzF</name>
    <name evidence="3" type="ORF">MTR65_12850</name>
</gene>
<dbReference type="RefSeq" id="WP_243800806.1">
    <property type="nucleotide sequence ID" value="NZ_JALHAT010000022.1"/>
</dbReference>
<dbReference type="Gene3D" id="1.20.58.1700">
    <property type="match status" value="1"/>
</dbReference>
<dbReference type="PANTHER" id="PTHR11895:SF169">
    <property type="entry name" value="GLUTAMYL-TRNA(GLN) AMIDOTRANSFERASE"/>
    <property type="match status" value="1"/>
</dbReference>
<dbReference type="InterPro" id="IPR014085">
    <property type="entry name" value="Allophanate_hydrolase"/>
</dbReference>
<accession>A0ABT0AEE0</accession>
<feature type="domain" description="Allophanate hydrolase C-terminal" evidence="2">
    <location>
        <begin position="464"/>
        <end position="586"/>
    </location>
</feature>
<dbReference type="Pfam" id="PF21986">
    <property type="entry name" value="AH_C"/>
    <property type="match status" value="1"/>
</dbReference>
<dbReference type="NCBIfam" id="NF006043">
    <property type="entry name" value="PRK08186.1"/>
    <property type="match status" value="1"/>
</dbReference>
<dbReference type="InterPro" id="IPR036928">
    <property type="entry name" value="AS_sf"/>
</dbReference>